<accession>A0A450ULT6</accession>
<dbReference type="EMBL" id="CAADFH010000032">
    <property type="protein sequence ID" value="VFJ93495.1"/>
    <property type="molecule type" value="Genomic_DNA"/>
</dbReference>
<organism evidence="1">
    <name type="scientific">Candidatus Kentrum sp. LFY</name>
    <dbReference type="NCBI Taxonomy" id="2126342"/>
    <lineage>
        <taxon>Bacteria</taxon>
        <taxon>Pseudomonadati</taxon>
        <taxon>Pseudomonadota</taxon>
        <taxon>Gammaproteobacteria</taxon>
        <taxon>Candidatus Kentrum</taxon>
    </lineage>
</organism>
<sequence length="542" mass="61934">MTKKPPKVHLNIHLAKPDVDDIADILKEVEPQEEPPDPIPLDIKGIQLCVLYIKPITVKLPDWVKFFAPLVSEEKFDQNTSTGAVLIVKVAERIFALTFGQGRHLVDSEKVEMDFGLKTAANLVNSDDLRGIDKSSLAGRSMQTREQTSVSAKLQNFNLDTEHDILRVITGKPDKNKYGDEYGERISGRDSLNLSVNIALDELGDFLESVIAVYNSESYKDKGFDFIDHMGEVREPSVKDALDKELLERMLDNELEKIWLAMPRIDDGNIVDFKYSASKNAQRYDDLRLLDLLENSNNPLTIPKLKSKKISCFDPEGNVVFSEQAYRWIYAEIDYQDSVCILDNGKWYKVEPNFARGINESFTSVRKYGKELPDYEDNTETGYNSRVANSDPNSFILLDRKNIWVADAKSPIEPCDLFRYKNEFIHVKRYDNCSSDMNYLFEQGFAAGKLFLESRDFREKLNEKLHGKFRMENPDQRPDASEYHIVFAIVNKPNKNELSIPFFSKIILKNIVKDLGLFGFQVSLANIPSKTKDSVKNRLPGL</sequence>
<proteinExistence type="predicted"/>
<evidence type="ECO:0000313" key="1">
    <source>
        <dbReference type="EMBL" id="VFJ93495.1"/>
    </source>
</evidence>
<dbReference type="NCBIfam" id="TIGR04141">
    <property type="entry name" value="TIGR04141 family sporadically distributed protein"/>
    <property type="match status" value="1"/>
</dbReference>
<name>A0A450ULT6_9GAMM</name>
<reference evidence="1" key="1">
    <citation type="submission" date="2019-02" db="EMBL/GenBank/DDBJ databases">
        <authorList>
            <person name="Gruber-Vodicka R. H."/>
            <person name="Seah K. B. B."/>
        </authorList>
    </citation>
    <scope>NUCLEOTIDE SEQUENCE</scope>
    <source>
        <strain evidence="1">BECK_M6</strain>
    </source>
</reference>
<gene>
    <name evidence="1" type="ORF">BECKLFY1418A_GA0070994_103214</name>
</gene>
<protein>
    <submittedName>
        <fullName evidence="1">Sporadically distributed protein, TIGR04141 family</fullName>
    </submittedName>
</protein>
<dbReference type="Pfam" id="PF19614">
    <property type="entry name" value="DUF6119"/>
    <property type="match status" value="1"/>
</dbReference>
<dbReference type="InterPro" id="IPR026487">
    <property type="entry name" value="CHP04141"/>
</dbReference>
<dbReference type="AlphaFoldDB" id="A0A450ULT6"/>